<sequence>MLWALVPFLSYGFGTPFSFGYAALRRRSAGLGVAAGGYGLGTVGAIALMSVGHPGAIFLALLLMTFLCVTGTVHSFVVRGSVFPREQSGNWRNKQAIGVAKYRMMLRQEARTLVRDDPALAHELRIGRPDLPRGYDDGGLIDVNHAPAATLAMLPGLTPELVERIVQKRTEQGGFVSVEELALDADLPPELVQRLGEYAIFLP</sequence>
<evidence type="ECO:0000313" key="2">
    <source>
        <dbReference type="EMBL" id="RAY15225.1"/>
    </source>
</evidence>
<proteinExistence type="predicted"/>
<keyword evidence="3" id="KW-1185">Reference proteome</keyword>
<evidence type="ECO:0000313" key="3">
    <source>
        <dbReference type="Proteomes" id="UP000251891"/>
    </source>
</evidence>
<dbReference type="InterPro" id="IPR010994">
    <property type="entry name" value="RuvA_2-like"/>
</dbReference>
<dbReference type="Gene3D" id="1.10.150.280">
    <property type="entry name" value="AF1531-like domain"/>
    <property type="match status" value="1"/>
</dbReference>
<keyword evidence="1" id="KW-0472">Membrane</keyword>
<organism evidence="2 3">
    <name type="scientific">Actinomadura craniellae</name>
    <dbReference type="NCBI Taxonomy" id="2231787"/>
    <lineage>
        <taxon>Bacteria</taxon>
        <taxon>Bacillati</taxon>
        <taxon>Actinomycetota</taxon>
        <taxon>Actinomycetes</taxon>
        <taxon>Streptosporangiales</taxon>
        <taxon>Thermomonosporaceae</taxon>
        <taxon>Actinomadura</taxon>
    </lineage>
</organism>
<feature type="transmembrane region" description="Helical" evidence="1">
    <location>
        <begin position="31"/>
        <end position="51"/>
    </location>
</feature>
<dbReference type="AlphaFoldDB" id="A0A365H7Y9"/>
<gene>
    <name evidence="2" type="ORF">DPM19_10955</name>
</gene>
<feature type="transmembrane region" description="Helical" evidence="1">
    <location>
        <begin position="6"/>
        <end position="24"/>
    </location>
</feature>
<accession>A0A365H7Y9</accession>
<dbReference type="SUPFAM" id="SSF47781">
    <property type="entry name" value="RuvA domain 2-like"/>
    <property type="match status" value="1"/>
</dbReference>
<protein>
    <submittedName>
        <fullName evidence="2">Helix-hairpin-helix domain-containing protein</fullName>
    </submittedName>
</protein>
<name>A0A365H7Y9_9ACTN</name>
<evidence type="ECO:0000256" key="1">
    <source>
        <dbReference type="SAM" id="Phobius"/>
    </source>
</evidence>
<comment type="caution">
    <text evidence="2">The sequence shown here is derived from an EMBL/GenBank/DDBJ whole genome shotgun (WGS) entry which is preliminary data.</text>
</comment>
<keyword evidence="1" id="KW-0812">Transmembrane</keyword>
<reference evidence="2 3" key="1">
    <citation type="submission" date="2018-06" db="EMBL/GenBank/DDBJ databases">
        <title>Actinomadura craniellae sp. nov. isolated from marine sponge Craniella sp.</title>
        <authorList>
            <person name="Li L."/>
            <person name="Xu Q.H."/>
            <person name="Lin H.W."/>
            <person name="Lu Y.H."/>
        </authorList>
    </citation>
    <scope>NUCLEOTIDE SEQUENCE [LARGE SCALE GENOMIC DNA]</scope>
    <source>
        <strain evidence="2 3">LHW63021</strain>
    </source>
</reference>
<feature type="transmembrane region" description="Helical" evidence="1">
    <location>
        <begin position="57"/>
        <end position="78"/>
    </location>
</feature>
<dbReference type="Pfam" id="PF12836">
    <property type="entry name" value="HHH_3"/>
    <property type="match status" value="1"/>
</dbReference>
<dbReference type="Proteomes" id="UP000251891">
    <property type="component" value="Unassembled WGS sequence"/>
</dbReference>
<dbReference type="EMBL" id="QLYX01000004">
    <property type="protein sequence ID" value="RAY15225.1"/>
    <property type="molecule type" value="Genomic_DNA"/>
</dbReference>
<keyword evidence="1" id="KW-1133">Transmembrane helix</keyword>